<feature type="region of interest" description="Disordered" evidence="8">
    <location>
        <begin position="249"/>
        <end position="271"/>
    </location>
</feature>
<evidence type="ECO:0000256" key="8">
    <source>
        <dbReference type="SAM" id="MobiDB-lite"/>
    </source>
</evidence>
<name>A0A7R9Q732_9ACAR</name>
<dbReference type="EMBL" id="OC869753">
    <property type="protein sequence ID" value="CAD7634704.1"/>
    <property type="molecule type" value="Genomic_DNA"/>
</dbReference>
<evidence type="ECO:0000259" key="10">
    <source>
        <dbReference type="Pfam" id="PF17171"/>
    </source>
</evidence>
<accession>A0A7R9Q732</accession>
<evidence type="ECO:0000256" key="7">
    <source>
        <dbReference type="ARBA" id="ARBA00023136"/>
    </source>
</evidence>
<evidence type="ECO:0000256" key="4">
    <source>
        <dbReference type="ARBA" id="ARBA00022787"/>
    </source>
</evidence>
<evidence type="ECO:0000256" key="3">
    <source>
        <dbReference type="ARBA" id="ARBA00022448"/>
    </source>
</evidence>
<organism evidence="11">
    <name type="scientific">Medioppia subpectinata</name>
    <dbReference type="NCBI Taxonomy" id="1979941"/>
    <lineage>
        <taxon>Eukaryota</taxon>
        <taxon>Metazoa</taxon>
        <taxon>Ecdysozoa</taxon>
        <taxon>Arthropoda</taxon>
        <taxon>Chelicerata</taxon>
        <taxon>Arachnida</taxon>
        <taxon>Acari</taxon>
        <taxon>Acariformes</taxon>
        <taxon>Sarcoptiformes</taxon>
        <taxon>Oribatida</taxon>
        <taxon>Brachypylina</taxon>
        <taxon>Oppioidea</taxon>
        <taxon>Oppiidae</taxon>
        <taxon>Medioppia</taxon>
    </lineage>
</organism>
<dbReference type="EMBL" id="CAJPIZ010015178">
    <property type="protein sequence ID" value="CAG2115134.1"/>
    <property type="molecule type" value="Genomic_DNA"/>
</dbReference>
<keyword evidence="5" id="KW-0653">Protein transport</keyword>
<dbReference type="Pfam" id="PF10568">
    <property type="entry name" value="Tom37"/>
    <property type="match status" value="1"/>
</dbReference>
<dbReference type="PANTHER" id="PTHR12289:SF41">
    <property type="entry name" value="FAILED AXON CONNECTIONS-RELATED"/>
    <property type="match status" value="1"/>
</dbReference>
<sequence>MCEMSAKFELNVWSGDWGLPSIDFKCLQMLAFCRFSGLPLKINATNNPLWTSLPSFRHKEAKVVEMKKLVHYLRDHNYSADFNLSAKDMSDVLAYEALLKSHLEPALLYLLWVDDQNYVQLMRGWYAKRLPFPTNYFVPNLYKSAAEKTVRSRFGGHALNGDMNDTMIETAILGEAQKCLTLLSERLKDEYFFGKNPSSFDALVFGYLAPLLKVPTHNRILQNHIKSCDNLTKFVNKILHNYFPTLKENDPKNTTNDCNNSSGSPTEEENEFPHKWRDMILSGLFATAAMVGYALMTGLVKIDVSDDDNEYETSEAVPDLSAVFNDYEEEPQESEQ</sequence>
<dbReference type="Proteomes" id="UP000759131">
    <property type="component" value="Unassembled WGS sequence"/>
</dbReference>
<evidence type="ECO:0000256" key="1">
    <source>
        <dbReference type="ARBA" id="ARBA00004294"/>
    </source>
</evidence>
<dbReference type="OrthoDB" id="5835136at2759"/>
<evidence type="ECO:0000313" key="11">
    <source>
        <dbReference type="EMBL" id="CAD7634704.1"/>
    </source>
</evidence>
<dbReference type="CDD" id="cd03078">
    <property type="entry name" value="GST_N_Metaxin1_like"/>
    <property type="match status" value="1"/>
</dbReference>
<dbReference type="GO" id="GO:0007005">
    <property type="term" value="P:mitochondrion organization"/>
    <property type="evidence" value="ECO:0007669"/>
    <property type="project" value="TreeGrafter"/>
</dbReference>
<dbReference type="AlphaFoldDB" id="A0A7R9Q732"/>
<evidence type="ECO:0008006" key="13">
    <source>
        <dbReference type="Google" id="ProtNLM"/>
    </source>
</evidence>
<comment type="similarity">
    <text evidence="2">Belongs to the metaxin family.</text>
</comment>
<keyword evidence="4" id="KW-1000">Mitochondrion outer membrane</keyword>
<keyword evidence="7" id="KW-0472">Membrane</keyword>
<feature type="region of interest" description="Disordered" evidence="8">
    <location>
        <begin position="310"/>
        <end position="336"/>
    </location>
</feature>
<dbReference type="SUPFAM" id="SSF47616">
    <property type="entry name" value="GST C-terminal domain-like"/>
    <property type="match status" value="1"/>
</dbReference>
<dbReference type="InterPro" id="IPR019564">
    <property type="entry name" value="Sam37/metaxin_N"/>
</dbReference>
<comment type="subcellular location">
    <subcellularLocation>
        <location evidence="1">Mitochondrion outer membrane</location>
    </subcellularLocation>
</comment>
<feature type="domain" description="Metaxin glutathione S-transferase" evidence="10">
    <location>
        <begin position="176"/>
        <end position="238"/>
    </location>
</feature>
<dbReference type="InterPro" id="IPR033468">
    <property type="entry name" value="Metaxin_GST"/>
</dbReference>
<evidence type="ECO:0000256" key="2">
    <source>
        <dbReference type="ARBA" id="ARBA00009170"/>
    </source>
</evidence>
<dbReference type="InterPro" id="IPR036282">
    <property type="entry name" value="Glutathione-S-Trfase_C_sf"/>
</dbReference>
<evidence type="ECO:0000313" key="12">
    <source>
        <dbReference type="Proteomes" id="UP000759131"/>
    </source>
</evidence>
<evidence type="ECO:0000256" key="6">
    <source>
        <dbReference type="ARBA" id="ARBA00023128"/>
    </source>
</evidence>
<dbReference type="GO" id="GO:0001401">
    <property type="term" value="C:SAM complex"/>
    <property type="evidence" value="ECO:0007669"/>
    <property type="project" value="InterPro"/>
</dbReference>
<dbReference type="InterPro" id="IPR050931">
    <property type="entry name" value="Mito_Protein_Transport_Metaxin"/>
</dbReference>
<dbReference type="Pfam" id="PF17171">
    <property type="entry name" value="GST_C_6"/>
    <property type="match status" value="1"/>
</dbReference>
<reference evidence="11" key="1">
    <citation type="submission" date="2020-11" db="EMBL/GenBank/DDBJ databases">
        <authorList>
            <person name="Tran Van P."/>
        </authorList>
    </citation>
    <scope>NUCLEOTIDE SEQUENCE</scope>
</reference>
<keyword evidence="12" id="KW-1185">Reference proteome</keyword>
<gene>
    <name evidence="11" type="ORF">OSB1V03_LOCUS15099</name>
</gene>
<keyword evidence="3" id="KW-0813">Transport</keyword>
<feature type="domain" description="Mitochondrial outer membrane transport complex Sam37/metaxin N-terminal" evidence="9">
    <location>
        <begin position="26"/>
        <end position="142"/>
    </location>
</feature>
<dbReference type="PANTHER" id="PTHR12289">
    <property type="entry name" value="METAXIN RELATED"/>
    <property type="match status" value="1"/>
</dbReference>
<feature type="compositionally biased region" description="Acidic residues" evidence="8">
    <location>
        <begin position="326"/>
        <end position="336"/>
    </location>
</feature>
<dbReference type="CDD" id="cd03212">
    <property type="entry name" value="GST_C_Metaxin1_3"/>
    <property type="match status" value="1"/>
</dbReference>
<evidence type="ECO:0000256" key="5">
    <source>
        <dbReference type="ARBA" id="ARBA00022927"/>
    </source>
</evidence>
<evidence type="ECO:0000259" key="9">
    <source>
        <dbReference type="Pfam" id="PF10568"/>
    </source>
</evidence>
<protein>
    <recommendedName>
        <fullName evidence="13">Metaxin</fullName>
    </recommendedName>
</protein>
<proteinExistence type="inferred from homology"/>
<dbReference type="GO" id="GO:0015031">
    <property type="term" value="P:protein transport"/>
    <property type="evidence" value="ECO:0007669"/>
    <property type="project" value="UniProtKB-KW"/>
</dbReference>
<keyword evidence="6" id="KW-0496">Mitochondrion</keyword>
<feature type="compositionally biased region" description="Polar residues" evidence="8">
    <location>
        <begin position="252"/>
        <end position="265"/>
    </location>
</feature>